<accession>G4WVW8</accession>
<dbReference type="Gene3D" id="1.50.10.10">
    <property type="match status" value="1"/>
</dbReference>
<dbReference type="EMBL" id="JF429415">
    <property type="protein sequence ID" value="AEQ20570.1"/>
    <property type="molecule type" value="Genomic_DNA"/>
</dbReference>
<evidence type="ECO:0000256" key="2">
    <source>
        <dbReference type="ARBA" id="ARBA00022679"/>
    </source>
</evidence>
<feature type="domain" description="Glycoamylase-like" evidence="6">
    <location>
        <begin position="1122"/>
        <end position="1333"/>
    </location>
</feature>
<dbReference type="Pfam" id="PF06165">
    <property type="entry name" value="GH94_b-supersand"/>
    <property type="match status" value="2"/>
</dbReference>
<dbReference type="CDD" id="cd11756">
    <property type="entry name" value="GH94N_ChvB_NdvB_1_like"/>
    <property type="match status" value="1"/>
</dbReference>
<feature type="transmembrane region" description="Helical" evidence="4">
    <location>
        <begin position="186"/>
        <end position="206"/>
    </location>
</feature>
<feature type="transmembrane region" description="Helical" evidence="4">
    <location>
        <begin position="707"/>
        <end position="723"/>
    </location>
</feature>
<dbReference type="Gene3D" id="1.50.10.140">
    <property type="match status" value="2"/>
</dbReference>
<dbReference type="PANTHER" id="PTHR37469:SF2">
    <property type="entry name" value="CELLOBIONIC ACID PHOSPHORYLASE"/>
    <property type="match status" value="1"/>
</dbReference>
<organism evidence="8">
    <name type="scientific">uncultured bacterium CSLD10</name>
    <dbReference type="NCBI Taxonomy" id="1091573"/>
    <lineage>
        <taxon>Bacteria</taxon>
        <taxon>environmental samples</taxon>
    </lineage>
</organism>
<dbReference type="InterPro" id="IPR008928">
    <property type="entry name" value="6-hairpin_glycosidase_sf"/>
</dbReference>
<dbReference type="InterPro" id="IPR011013">
    <property type="entry name" value="Gal_mutarotase_sf_dom"/>
</dbReference>
<keyword evidence="4" id="KW-0472">Membrane</keyword>
<dbReference type="Pfam" id="PF10091">
    <property type="entry name" value="Glycoamylase"/>
    <property type="match status" value="1"/>
</dbReference>
<feature type="compositionally biased region" description="Polar residues" evidence="3">
    <location>
        <begin position="1908"/>
        <end position="1922"/>
    </location>
</feature>
<reference evidence="8" key="2">
    <citation type="journal article" date="2011" name="J. Bacteriol.">
        <title>Long-chain N-acyl amino acid synthases are linked to the putative PEP-CTERM/exosortase protein-sorting system in Gram-negative bacteria.</title>
        <authorList>
            <person name="Craig J.W."/>
            <person name="Cherry M.A."/>
            <person name="Brady S.F."/>
        </authorList>
    </citation>
    <scope>NUCLEOTIDE SEQUENCE</scope>
</reference>
<dbReference type="GO" id="GO:0005975">
    <property type="term" value="P:carbohydrate metabolic process"/>
    <property type="evidence" value="ECO:0007669"/>
    <property type="project" value="InterPro"/>
</dbReference>
<dbReference type="Gene3D" id="2.60.420.10">
    <property type="entry name" value="Maltose phosphorylase, domain 3"/>
    <property type="match status" value="1"/>
</dbReference>
<dbReference type="InterPro" id="IPR037820">
    <property type="entry name" value="GH94N_NdvB"/>
</dbReference>
<keyword evidence="2" id="KW-0808">Transferase</keyword>
<evidence type="ECO:0000313" key="8">
    <source>
        <dbReference type="EMBL" id="AEQ20570.1"/>
    </source>
</evidence>
<protein>
    <submittedName>
        <fullName evidence="8">Cellobiose phosphorylase</fullName>
    </submittedName>
</protein>
<feature type="domain" description="Glycosyl hydrolase 94 supersandwich" evidence="5">
    <location>
        <begin position="1867"/>
        <end position="2141"/>
    </location>
</feature>
<dbReference type="SUPFAM" id="SSF74650">
    <property type="entry name" value="Galactose mutarotase-like"/>
    <property type="match status" value="2"/>
</dbReference>
<name>G4WVW8_9BACT</name>
<dbReference type="CDD" id="cd11753">
    <property type="entry name" value="GH94N_ChvB_NdvB_2_like"/>
    <property type="match status" value="1"/>
</dbReference>
<dbReference type="InterPro" id="IPR033432">
    <property type="entry name" value="GH94_catalytic"/>
</dbReference>
<evidence type="ECO:0000259" key="5">
    <source>
        <dbReference type="Pfam" id="PF06165"/>
    </source>
</evidence>
<dbReference type="Gene3D" id="2.70.98.40">
    <property type="entry name" value="Glycoside hydrolase, family 65, N-terminal domain"/>
    <property type="match status" value="2"/>
</dbReference>
<evidence type="ECO:0000259" key="6">
    <source>
        <dbReference type="Pfam" id="PF10091"/>
    </source>
</evidence>
<dbReference type="InterPro" id="IPR012341">
    <property type="entry name" value="6hp_glycosidase-like_sf"/>
</dbReference>
<dbReference type="InterPro" id="IPR037824">
    <property type="entry name" value="GH94N_2_NdvB"/>
</dbReference>
<keyword evidence="4" id="KW-1133">Transmembrane helix</keyword>
<feature type="region of interest" description="Disordered" evidence="3">
    <location>
        <begin position="1908"/>
        <end position="1927"/>
    </location>
</feature>
<evidence type="ECO:0000256" key="1">
    <source>
        <dbReference type="ARBA" id="ARBA00022676"/>
    </source>
</evidence>
<dbReference type="PANTHER" id="PTHR37469">
    <property type="entry name" value="CELLOBIONIC ACID PHOSPHORYLASE-RELATED"/>
    <property type="match status" value="1"/>
</dbReference>
<dbReference type="SUPFAM" id="SSF48208">
    <property type="entry name" value="Six-hairpin glycosidases"/>
    <property type="match status" value="1"/>
</dbReference>
<proteinExistence type="predicted"/>
<reference evidence="8" key="1">
    <citation type="journal article" date="2004" name="Appl. Environ. Microbiol.">
        <title>Long-chain N-acyltyrosine synthases from environmental DNA.</title>
        <authorList>
            <person name="Brady S.F."/>
            <person name="Chao C.J."/>
            <person name="Clardy J."/>
        </authorList>
    </citation>
    <scope>NUCLEOTIDE SEQUENCE</scope>
</reference>
<dbReference type="InterPro" id="IPR037018">
    <property type="entry name" value="GH65_N"/>
</dbReference>
<dbReference type="GO" id="GO:0030246">
    <property type="term" value="F:carbohydrate binding"/>
    <property type="evidence" value="ECO:0007669"/>
    <property type="project" value="InterPro"/>
</dbReference>
<feature type="transmembrane region" description="Helical" evidence="4">
    <location>
        <begin position="587"/>
        <end position="603"/>
    </location>
</feature>
<feature type="domain" description="Glycosyl hydrolase 94 supersandwich" evidence="5">
    <location>
        <begin position="1376"/>
        <end position="1643"/>
    </location>
</feature>
<dbReference type="InterPro" id="IPR019282">
    <property type="entry name" value="Glycoamylase-like_cons_dom"/>
</dbReference>
<keyword evidence="4" id="KW-0812">Transmembrane</keyword>
<dbReference type="Pfam" id="PF17167">
    <property type="entry name" value="Glyco_hydro_94"/>
    <property type="match status" value="1"/>
</dbReference>
<keyword evidence="1" id="KW-0328">Glycosyltransferase</keyword>
<feature type="transmembrane region" description="Helical" evidence="4">
    <location>
        <begin position="218"/>
        <end position="244"/>
    </location>
</feature>
<evidence type="ECO:0000256" key="3">
    <source>
        <dbReference type="SAM" id="MobiDB-lite"/>
    </source>
</evidence>
<feature type="domain" description="Glycosyl hydrolase 94 catalytic" evidence="7">
    <location>
        <begin position="2155"/>
        <end position="2578"/>
    </location>
</feature>
<feature type="transmembrane region" description="Helical" evidence="4">
    <location>
        <begin position="609"/>
        <end position="627"/>
    </location>
</feature>
<evidence type="ECO:0000259" key="7">
    <source>
        <dbReference type="Pfam" id="PF17167"/>
    </source>
</evidence>
<dbReference type="GO" id="GO:0016757">
    <property type="term" value="F:glycosyltransferase activity"/>
    <property type="evidence" value="ECO:0007669"/>
    <property type="project" value="UniProtKB-KW"/>
</dbReference>
<dbReference type="SMART" id="SM01068">
    <property type="entry name" value="CBM_X"/>
    <property type="match status" value="2"/>
</dbReference>
<dbReference type="InterPro" id="IPR052047">
    <property type="entry name" value="GH94_Enzymes"/>
</dbReference>
<sequence>MLARIESEDYARAPRFLTVLAEQLQGEENTFASVQHWIEELLKQPLTEVVRAEHTREAAESVATAQAFGSLRLLYQLDFTKIFEAVSVVETELRQDPAGIYSHSDFATRDRCRRTVEQIARSSGKEEIEVARLAIASAKSAENPSDRHVTYYLLAEGILHLEHIAGARRRLRTRLHRSIRRHATSVYLSGIAVLTAAFAAIIVALWDDAGITQGWVLAIVLTLALFPLSELAIQIVNALVISLFPPSILPKMNFKEGIPSDRATLVVVPMMLSSESVVKDEVGKLEVRFLANPEANLFYALFSDFTDAPEISAPGDAALLKIARDGIAGLNSKYSGDRFLLFHRPRTWSETQQAWIGRERKRGKLEELNDFLDGGQHTEILQLGRLPEHIRYVITLDADTRLPPGTGRRLVETISHPLNEVSLDPSTGVRRRGYSIIQPLVSVSLPGATATRFTHIMSDTAGTDPYSRTVSDVQQDLFGQGIFHGKAIYDVHAFRTVFADRFPAETLLSHDLIEGAYTGVAMATDIELLEQVPLDYSGFVRRQHRWIRGDWQIAPWIFPRVPAPGGSARNPLAVIHRWRIFDNLRRSLVPVASILLLLFGWLISAAPGISSLVVAVGVAIPALAPLLDRWARHVHGSVSGWRGAGDELLRAGVMTAFLPHQAWISADAIVRAWYRSNISRRQMLEWQTAEAAEAGAHHFGNTTRNQMLLVSGASVFLAVVLLAKGTVAPSSGFLALWALSPLVLRWLSYPARAPASQQISGRQTAYLRRQARRTWRYFDDLVGPDSNWLPPDNSQLALRVEVARRTSPTNIGMWLTAALAGRDFGYLTSDELCHRCSATLATIEGLERYEGHLLNWYNTATREPLSPKYVSSVDSGNLLASLWVLEQGCGEAIRVPLVGSESLRGLADTAAILSEVSGEDPSLSVPLRAVRRLLRGDLVQQEFVARLRMVSQAAAQLQEVRRWQTTPTDEPAYWASALAREAASWTATVDRYLRWMEILSRPPNSFLQSVSEELVSQRRQALETIPSLYTLAELGSTPTEAILLRRGVPGLRPEAAAWLDQIDSEYRDARARAAETLKAFEALSAAVRRFADAINMRFLYDESRRLFAVGYVVGGPLEFTSHYDLLASESRLASLVAIAKNDVPVEHWFTLRRPRGAGKHWQTLLSWSGTMFEYMMPLLFMRTYQSSLLDQACRNAVARQIEYGREKGVPWGISEAAYSALDAHQTYQYRAFGVPDLAIQPDLDQEPVVAPYASMLALMVDPQSAIPNLQQLESLGLDGPMGLYESIDFSREAKRDGSPGVVTYAYMAHHQGMSLVAIDNVLNQSAMQRRFHSDPRIRAVESLLFERIPITKPIRGETQTRLAVAHVTVAEEVRNVTFSKETPVPKVHLYGNGRYALMISNSGAGYSRWNQFSLTRWRSDSTLDEWGSFLYLRDIRTNTVWAATPQPLNGTLGKSSVTFSEDRADFCRTVLGVETVMSITVSPEDDVELRRLTIVNRTVRSRLIEITSFMELVLAPEGADAAHPAFSKMFVETTREDDVLLAHRRPRSPDDPPIWLAHMVVGATGMVKVETDRAEFLGRGNTTHAPAALRRELTGSEGAVLDPVFSMRCRETLDARERRELIFLTMAADSREALMTLVAKYRRRELAARAFELAWTHAELQFRFLQIGPAAALSYQELAGCLLYLNARMRPSPGRLGLNRLGQSALWAYGISGDLPMVTVTIAESFNLSLVRELLVAHTYWRLRGFHADLIILNQELPSYERPLHLQLQRQIDAFAREASPDHAGRVFLLDWHLVPEDRRNLLFAASHVVLSGNRGSLQRQLAGTETLAPAVPFVPLAPQAEEPSSPLPFLELPYFNGLGGFTSDGREYAIYLAPDTSTPTPWINVMANPDFGTVVSESGLGFTWRGNSQQNRLTPWTNDPVSNPPPEVIYIRDDQSGARWSPTASPIRERDAYRARHGQGYTVFEHNSHAIEQELTVFVPVAESGGGDPVKICRLRLRNQSSRRRQLSVTYFAEWTLGPAREDQQLHVQTALDRESGALLAHQSWHEGYAGAVAFAAASPRASSYSGDRTQFLGRNRSRANPAALDYLTLDNRCGAGMDPAAALQVPVVLEPGQTVEVVFMLGELTNIDGVRDLVHRYSSGEAVERALAATRKWWDDKLGSIQVRTPYLSTNFLLNRWLLYQSLSCRFWARSALYQSGGAFGFRDQLQDAMAYLYSAPELTRAHILVAASRQFTQGDVQHWWHPESGLGVRTRCSDDLLWLPYAVARYVEITGSDSILDLEAAFLEGPPLEAHEQERVSIAPVSATSAPLWEHCVRAMEHAWQLGSHGIPLIGTGDWNDGLNEVGAEGRGESVWLGWFLLSVLRSLADLADKRDPERASVWRKRAVDLATAIEHSCWDGEWYLRAFFDDGSSLGSRANQEARIDSLPQSWAVLSGSGDPARSLQAMESASNQLVRKHDHLVLLFTPPFDHSKPHPGYIMGYPPGVRENGGQYTHGSLWLAMAWARLGNGERAVRLLQIMNPIEHSRDPQSVDRYRGEPYAVAADVSSAPGRTGRAGWTWYTGSASWMYRIWIEDVLGFRLRGDRLHICPAIPQHWPGFELVYKYGSTVYEITVRREKGFAARLELDGRPAESSEIHLLDDGVKHRVTLSLAQSEVSRELNPAEQERSLVQ</sequence>
<dbReference type="InterPro" id="IPR010383">
    <property type="entry name" value="Glyco_hydrolase_94_b-supersand"/>
</dbReference>
<evidence type="ECO:0000256" key="4">
    <source>
        <dbReference type="SAM" id="Phobius"/>
    </source>
</evidence>